<feature type="transmembrane region" description="Helical" evidence="6">
    <location>
        <begin position="174"/>
        <end position="193"/>
    </location>
</feature>
<dbReference type="Gene3D" id="3.40.850.10">
    <property type="entry name" value="Kinesin motor domain"/>
    <property type="match status" value="1"/>
</dbReference>
<sequence length="195" mass="22411">MSKYLPLSIPKYLPPRSPIFDIFDFFFLYVYYLINSYTLDKYFYKIFKEVFDLLDLHANAALRIDNYSLHAKPSRPPIQIRETTNGGIILLGVTEAEVKSQEEMVSYLMCGSQSRATGSTNMNNQSSRSHAIFTICLEQRKNDDCCDEILLAKFHLVDLAGSERAKRTRVGGLLLKKVFKIFPCYCFSLIFSITL</sequence>
<dbReference type="EMBL" id="JBBWWR010000012">
    <property type="protein sequence ID" value="KAK8958737.1"/>
    <property type="molecule type" value="Genomic_DNA"/>
</dbReference>
<comment type="similarity">
    <text evidence="5">Belongs to the TRAFAC class myosin-kinesin ATPase superfamily. Kinesin family.</text>
</comment>
<keyword evidence="3" id="KW-0067">ATP-binding</keyword>
<dbReference type="PROSITE" id="PS00411">
    <property type="entry name" value="KINESIN_MOTOR_1"/>
    <property type="match status" value="1"/>
</dbReference>
<dbReference type="SUPFAM" id="SSF52540">
    <property type="entry name" value="P-loop containing nucleoside triphosphate hydrolases"/>
    <property type="match status" value="1"/>
</dbReference>
<evidence type="ECO:0000256" key="6">
    <source>
        <dbReference type="SAM" id="Phobius"/>
    </source>
</evidence>
<evidence type="ECO:0000256" key="5">
    <source>
        <dbReference type="PROSITE-ProRule" id="PRU00283"/>
    </source>
</evidence>
<keyword evidence="4" id="KW-0505">Motor protein</keyword>
<dbReference type="PROSITE" id="PS50067">
    <property type="entry name" value="KINESIN_MOTOR_2"/>
    <property type="match status" value="1"/>
</dbReference>
<dbReference type="InterPro" id="IPR027640">
    <property type="entry name" value="Kinesin-like_fam"/>
</dbReference>
<organism evidence="8 9">
    <name type="scientific">Platanthera guangdongensis</name>
    <dbReference type="NCBI Taxonomy" id="2320717"/>
    <lineage>
        <taxon>Eukaryota</taxon>
        <taxon>Viridiplantae</taxon>
        <taxon>Streptophyta</taxon>
        <taxon>Embryophyta</taxon>
        <taxon>Tracheophyta</taxon>
        <taxon>Spermatophyta</taxon>
        <taxon>Magnoliopsida</taxon>
        <taxon>Liliopsida</taxon>
        <taxon>Asparagales</taxon>
        <taxon>Orchidaceae</taxon>
        <taxon>Orchidoideae</taxon>
        <taxon>Orchideae</taxon>
        <taxon>Orchidinae</taxon>
        <taxon>Platanthera</taxon>
    </lineage>
</organism>
<dbReference type="SMART" id="SM00129">
    <property type="entry name" value="KISc"/>
    <property type="match status" value="1"/>
</dbReference>
<dbReference type="InterPro" id="IPR001752">
    <property type="entry name" value="Kinesin_motor_dom"/>
</dbReference>
<evidence type="ECO:0000256" key="1">
    <source>
        <dbReference type="ARBA" id="ARBA00022701"/>
    </source>
</evidence>
<name>A0ABR2M3P8_9ASPA</name>
<feature type="transmembrane region" description="Helical" evidence="6">
    <location>
        <begin position="20"/>
        <end position="39"/>
    </location>
</feature>
<evidence type="ECO:0000256" key="3">
    <source>
        <dbReference type="ARBA" id="ARBA00022840"/>
    </source>
</evidence>
<dbReference type="PANTHER" id="PTHR47969">
    <property type="entry name" value="CHROMOSOME-ASSOCIATED KINESIN KIF4A-RELATED"/>
    <property type="match status" value="1"/>
</dbReference>
<dbReference type="InterPro" id="IPR019821">
    <property type="entry name" value="Kinesin_motor_CS"/>
</dbReference>
<dbReference type="Proteomes" id="UP001412067">
    <property type="component" value="Unassembled WGS sequence"/>
</dbReference>
<evidence type="ECO:0000313" key="8">
    <source>
        <dbReference type="EMBL" id="KAK8958737.1"/>
    </source>
</evidence>
<comment type="caution">
    <text evidence="8">The sequence shown here is derived from an EMBL/GenBank/DDBJ whole genome shotgun (WGS) entry which is preliminary data.</text>
</comment>
<accession>A0ABR2M3P8</accession>
<keyword evidence="2" id="KW-0547">Nucleotide-binding</keyword>
<evidence type="ECO:0000313" key="9">
    <source>
        <dbReference type="Proteomes" id="UP001412067"/>
    </source>
</evidence>
<keyword evidence="1" id="KW-0493">Microtubule</keyword>
<evidence type="ECO:0000256" key="4">
    <source>
        <dbReference type="ARBA" id="ARBA00023175"/>
    </source>
</evidence>
<feature type="domain" description="Kinesin motor" evidence="7">
    <location>
        <begin position="1"/>
        <end position="195"/>
    </location>
</feature>
<dbReference type="PANTHER" id="PTHR47969:SF6">
    <property type="entry name" value="KINESIN-LIKE PROTEIN KIN-4C"/>
    <property type="match status" value="1"/>
</dbReference>
<keyword evidence="9" id="KW-1185">Reference proteome</keyword>
<keyword evidence="6" id="KW-1133">Transmembrane helix</keyword>
<evidence type="ECO:0000256" key="2">
    <source>
        <dbReference type="ARBA" id="ARBA00022741"/>
    </source>
</evidence>
<proteinExistence type="inferred from homology"/>
<reference evidence="8 9" key="1">
    <citation type="journal article" date="2022" name="Nat. Plants">
        <title>Genomes of leafy and leafless Platanthera orchids illuminate the evolution of mycoheterotrophy.</title>
        <authorList>
            <person name="Li M.H."/>
            <person name="Liu K.W."/>
            <person name="Li Z."/>
            <person name="Lu H.C."/>
            <person name="Ye Q.L."/>
            <person name="Zhang D."/>
            <person name="Wang J.Y."/>
            <person name="Li Y.F."/>
            <person name="Zhong Z.M."/>
            <person name="Liu X."/>
            <person name="Yu X."/>
            <person name="Liu D.K."/>
            <person name="Tu X.D."/>
            <person name="Liu B."/>
            <person name="Hao Y."/>
            <person name="Liao X.Y."/>
            <person name="Jiang Y.T."/>
            <person name="Sun W.H."/>
            <person name="Chen J."/>
            <person name="Chen Y.Q."/>
            <person name="Ai Y."/>
            <person name="Zhai J.W."/>
            <person name="Wu S.S."/>
            <person name="Zhou Z."/>
            <person name="Hsiao Y.Y."/>
            <person name="Wu W.L."/>
            <person name="Chen Y.Y."/>
            <person name="Lin Y.F."/>
            <person name="Hsu J.L."/>
            <person name="Li C.Y."/>
            <person name="Wang Z.W."/>
            <person name="Zhao X."/>
            <person name="Zhong W.Y."/>
            <person name="Ma X.K."/>
            <person name="Ma L."/>
            <person name="Huang J."/>
            <person name="Chen G.Z."/>
            <person name="Huang M.Z."/>
            <person name="Huang L."/>
            <person name="Peng D.H."/>
            <person name="Luo Y.B."/>
            <person name="Zou S.Q."/>
            <person name="Chen S.P."/>
            <person name="Lan S."/>
            <person name="Tsai W.C."/>
            <person name="Van de Peer Y."/>
            <person name="Liu Z.J."/>
        </authorList>
    </citation>
    <scope>NUCLEOTIDE SEQUENCE [LARGE SCALE GENOMIC DNA]</scope>
    <source>
        <strain evidence="8">Lor288</strain>
    </source>
</reference>
<evidence type="ECO:0000259" key="7">
    <source>
        <dbReference type="PROSITE" id="PS50067"/>
    </source>
</evidence>
<dbReference type="InterPro" id="IPR036961">
    <property type="entry name" value="Kinesin_motor_dom_sf"/>
</dbReference>
<keyword evidence="6" id="KW-0812">Transmembrane</keyword>
<gene>
    <name evidence="8" type="primary">KLP1</name>
    <name evidence="8" type="ORF">KSP40_PGU019936</name>
</gene>
<protein>
    <submittedName>
        <fullName evidence="8">Kinesin-like protein KLP1</fullName>
    </submittedName>
</protein>
<keyword evidence="6" id="KW-0472">Membrane</keyword>
<dbReference type="PRINTS" id="PR00380">
    <property type="entry name" value="KINESINHEAVY"/>
</dbReference>
<dbReference type="Pfam" id="PF00225">
    <property type="entry name" value="Kinesin"/>
    <property type="match status" value="1"/>
</dbReference>
<dbReference type="InterPro" id="IPR027417">
    <property type="entry name" value="P-loop_NTPase"/>
</dbReference>
<comment type="caution">
    <text evidence="5">Lacks conserved residue(s) required for the propagation of feature annotation.</text>
</comment>